<dbReference type="SUPFAM" id="SSF48403">
    <property type="entry name" value="Ankyrin repeat"/>
    <property type="match status" value="1"/>
</dbReference>
<feature type="transmembrane region" description="Helical" evidence="5">
    <location>
        <begin position="257"/>
        <end position="278"/>
    </location>
</feature>
<proteinExistence type="predicted"/>
<keyword evidence="2 3" id="KW-0040">ANK repeat</keyword>
<dbReference type="Gene3D" id="1.25.40.20">
    <property type="entry name" value="Ankyrin repeat-containing domain"/>
    <property type="match status" value="2"/>
</dbReference>
<evidence type="ECO:0000256" key="3">
    <source>
        <dbReference type="PROSITE-ProRule" id="PRU00023"/>
    </source>
</evidence>
<evidence type="ECO:0000313" key="6">
    <source>
        <dbReference type="EMBL" id="QOD38382.1"/>
    </source>
</evidence>
<dbReference type="EMBL" id="CP061738">
    <property type="protein sequence ID" value="QOD38382.1"/>
    <property type="molecule type" value="Genomic_DNA"/>
</dbReference>
<evidence type="ECO:0000313" key="7">
    <source>
        <dbReference type="Proteomes" id="UP000516514"/>
    </source>
</evidence>
<reference evidence="6 7" key="1">
    <citation type="submission" date="2020-09" db="EMBL/GenBank/DDBJ databases">
        <title>An Earliest Endosymbiont, Wolbachia massiliensis sp. nov., Strain PL13 From the Bed Bug (Cimex hemipterius), Type strain of a New supergroup T.</title>
        <authorList>
            <person name="Laidoudi Y."/>
            <person name="Levasseur A."/>
            <person name="Medkour H."/>
            <person name="Maaloum M."/>
            <person name="BenKhedher M."/>
            <person name="Sambou M."/>
            <person name="Bassene H."/>
            <person name="Davoust B."/>
            <person name="Fenollar F."/>
            <person name="Raoult D."/>
            <person name="Mediannikov O."/>
        </authorList>
    </citation>
    <scope>NUCLEOTIDE SEQUENCE [LARGE SCALE GENOMIC DNA]</scope>
    <source>
        <strain evidence="6 7">PL13</strain>
    </source>
</reference>
<dbReference type="RefSeq" id="WP_191111176.1">
    <property type="nucleotide sequence ID" value="NZ_CP061738.1"/>
</dbReference>
<feature type="compositionally biased region" description="Basic and acidic residues" evidence="4">
    <location>
        <begin position="202"/>
        <end position="211"/>
    </location>
</feature>
<dbReference type="PROSITE" id="PS50088">
    <property type="entry name" value="ANK_REPEAT"/>
    <property type="match status" value="1"/>
</dbReference>
<dbReference type="InterPro" id="IPR036770">
    <property type="entry name" value="Ankyrin_rpt-contain_sf"/>
</dbReference>
<dbReference type="PROSITE" id="PS50297">
    <property type="entry name" value="ANK_REP_REGION"/>
    <property type="match status" value="1"/>
</dbReference>
<evidence type="ECO:0000256" key="5">
    <source>
        <dbReference type="SAM" id="Phobius"/>
    </source>
</evidence>
<keyword evidence="5" id="KW-0812">Transmembrane</keyword>
<evidence type="ECO:0000256" key="2">
    <source>
        <dbReference type="ARBA" id="ARBA00023043"/>
    </source>
</evidence>
<organism evidence="6 7">
    <name type="scientific">Candidatus Wolbachia massiliensis</name>
    <dbReference type="NCBI Taxonomy" id="1845000"/>
    <lineage>
        <taxon>Bacteria</taxon>
        <taxon>Pseudomonadati</taxon>
        <taxon>Pseudomonadota</taxon>
        <taxon>Alphaproteobacteria</taxon>
        <taxon>Rickettsiales</taxon>
        <taxon>Anaplasmataceae</taxon>
        <taxon>Wolbachieae</taxon>
        <taxon>Wolbachia</taxon>
    </lineage>
</organism>
<dbReference type="InterPro" id="IPR050745">
    <property type="entry name" value="Multifunctional_regulatory"/>
</dbReference>
<dbReference type="InterPro" id="IPR002110">
    <property type="entry name" value="Ankyrin_rpt"/>
</dbReference>
<evidence type="ECO:0000256" key="1">
    <source>
        <dbReference type="ARBA" id="ARBA00022737"/>
    </source>
</evidence>
<dbReference type="Proteomes" id="UP000516514">
    <property type="component" value="Chromosome"/>
</dbReference>
<sequence>MKYEQWEEILWAINDETDLSKDNVIEKIKQKLELGNKDEYEKWREADLDVNHRFEEEDMGRFTLLHLATRHEAASVVNALLGVEEIDVNAVVGRLEWTPLHEAAASICKETIDALLKSKKINVNAVDKDGRTHLHWAAYYNCKKIARSFIANGADPSSKDNEGQTPRDLAGYDDVKEFLKEAEEKQLREQNEGTSNLPQNNTDKDNNKDTTRLLGKTEPTSATKKGVFASGATAVLGTATAVALFATGVVAVELIPIVIAVAATATAALAVGGITYMLSKPSTEMDEVQEEQCLINQRI</sequence>
<gene>
    <name evidence="6" type="ORF">ID128_00415</name>
</gene>
<evidence type="ECO:0000256" key="4">
    <source>
        <dbReference type="SAM" id="MobiDB-lite"/>
    </source>
</evidence>
<keyword evidence="1" id="KW-0677">Repeat</keyword>
<dbReference type="Pfam" id="PF12796">
    <property type="entry name" value="Ank_2"/>
    <property type="match status" value="1"/>
</dbReference>
<dbReference type="PANTHER" id="PTHR24189">
    <property type="entry name" value="MYOTROPHIN"/>
    <property type="match status" value="1"/>
</dbReference>
<name>A0A7L7YMB2_9RICK</name>
<dbReference type="KEGG" id="wms:ID128_00415"/>
<feature type="transmembrane region" description="Helical" evidence="5">
    <location>
        <begin position="226"/>
        <end position="251"/>
    </location>
</feature>
<feature type="region of interest" description="Disordered" evidence="4">
    <location>
        <begin position="186"/>
        <end position="218"/>
    </location>
</feature>
<keyword evidence="7" id="KW-1185">Reference proteome</keyword>
<accession>A0A7L7YMB2</accession>
<keyword evidence="5" id="KW-1133">Transmembrane helix</keyword>
<protein>
    <submittedName>
        <fullName evidence="6">Ankyrin repeat domain-containing protein</fullName>
    </submittedName>
</protein>
<keyword evidence="5" id="KW-0472">Membrane</keyword>
<dbReference type="SMART" id="SM00248">
    <property type="entry name" value="ANK"/>
    <property type="match status" value="3"/>
</dbReference>
<dbReference type="AlphaFoldDB" id="A0A7L7YMB2"/>
<feature type="repeat" description="ANK" evidence="3">
    <location>
        <begin position="129"/>
        <end position="161"/>
    </location>
</feature>